<evidence type="ECO:0000313" key="1">
    <source>
        <dbReference type="EMBL" id="MCH4823691.1"/>
    </source>
</evidence>
<keyword evidence="2" id="KW-1185">Reference proteome</keyword>
<dbReference type="Proteomes" id="UP001139226">
    <property type="component" value="Unassembled WGS sequence"/>
</dbReference>
<protein>
    <submittedName>
        <fullName evidence="1">Trp operon repressor</fullName>
    </submittedName>
</protein>
<evidence type="ECO:0000313" key="2">
    <source>
        <dbReference type="Proteomes" id="UP001139226"/>
    </source>
</evidence>
<accession>A0A9X2AAY9</accession>
<sequence length="364" mass="43507">MPKINPLEDLKLQRFRIQFYSELAVKFKSCNNYFYKNHHLDYYNIDLEKKYTEQYLDGYLIKNNGQNLGNFRLTEKEYFKIRKNALLKKSNYSDKEEVEKIKEYLEKNKDVYSISKGLYFPPLSYITNFKCDVFSEIFDAKHFEREFSKLVRDSIYGDWDVVEFIKFSYQKDLYFQLPTSINDQLKFIKKIEKPSILSCPSYESFYQKRLELLKFLVNKEKILSKYPEIVRLLKKGCTQSYIEKHTKPSIKTVNKVAKYYNNPINNYMFLPNEVIIPKKWTSEQILFLKQKKVVIELLIRGISQRKINNKTGVGLNKINQTSRFLKIAIPNYCSSFQNKLKIAFSPLKEVDNKLYLKIIDEITK</sequence>
<dbReference type="RefSeq" id="WP_240713859.1">
    <property type="nucleotide sequence ID" value="NZ_JAKVTV010000003.1"/>
</dbReference>
<proteinExistence type="predicted"/>
<organism evidence="1 2">
    <name type="scientific">Christiangramia lutea</name>
    <dbReference type="NCBI Taxonomy" id="1607951"/>
    <lineage>
        <taxon>Bacteria</taxon>
        <taxon>Pseudomonadati</taxon>
        <taxon>Bacteroidota</taxon>
        <taxon>Flavobacteriia</taxon>
        <taxon>Flavobacteriales</taxon>
        <taxon>Flavobacteriaceae</taxon>
        <taxon>Christiangramia</taxon>
    </lineage>
</organism>
<gene>
    <name evidence="1" type="ORF">ML462_10965</name>
</gene>
<dbReference type="InterPro" id="IPR038116">
    <property type="entry name" value="TrpR-like_sf"/>
</dbReference>
<dbReference type="Gene3D" id="1.10.1270.10">
    <property type="entry name" value="TrpR-like"/>
    <property type="match status" value="2"/>
</dbReference>
<dbReference type="EMBL" id="JAKVTV010000003">
    <property type="protein sequence ID" value="MCH4823691.1"/>
    <property type="molecule type" value="Genomic_DNA"/>
</dbReference>
<reference evidence="1" key="1">
    <citation type="submission" date="2022-03" db="EMBL/GenBank/DDBJ databases">
        <title>Gramella crocea sp. nov., isolated from activated sludge of a seafood processing plant.</title>
        <authorList>
            <person name="Zhang X."/>
        </authorList>
    </citation>
    <scope>NUCLEOTIDE SEQUENCE</scope>
    <source>
        <strain evidence="1">YJ019</strain>
    </source>
</reference>
<comment type="caution">
    <text evidence="1">The sequence shown here is derived from an EMBL/GenBank/DDBJ whole genome shotgun (WGS) entry which is preliminary data.</text>
</comment>
<name>A0A9X2AAY9_9FLAO</name>
<dbReference type="AlphaFoldDB" id="A0A9X2AAY9"/>